<accession>A0ABQ9TJ85</accession>
<protein>
    <submittedName>
        <fullName evidence="2">Uncharacterized protein</fullName>
    </submittedName>
</protein>
<feature type="region of interest" description="Disordered" evidence="1">
    <location>
        <begin position="1"/>
        <end position="63"/>
    </location>
</feature>
<reference evidence="2 3" key="1">
    <citation type="submission" date="2023-05" db="EMBL/GenBank/DDBJ databases">
        <title>B98-5 Cell Line De Novo Hybrid Assembly: An Optical Mapping Approach.</title>
        <authorList>
            <person name="Kananen K."/>
            <person name="Auerbach J.A."/>
            <person name="Kautto E."/>
            <person name="Blachly J.S."/>
        </authorList>
    </citation>
    <scope>NUCLEOTIDE SEQUENCE [LARGE SCALE GENOMIC DNA]</scope>
    <source>
        <strain evidence="2">B95-8</strain>
        <tissue evidence="2">Cell line</tissue>
    </source>
</reference>
<evidence type="ECO:0000313" key="3">
    <source>
        <dbReference type="Proteomes" id="UP001266305"/>
    </source>
</evidence>
<dbReference type="EMBL" id="JASSZA010000022">
    <property type="protein sequence ID" value="KAK2084829.1"/>
    <property type="molecule type" value="Genomic_DNA"/>
</dbReference>
<gene>
    <name evidence="2" type="ORF">P7K49_037862</name>
</gene>
<name>A0ABQ9TJ85_SAGOE</name>
<sequence length="158" mass="16540">MPDGGSRAQVGRPGPEPPHRRWVLAAGELSPEASEDALPLSRGGVALSGPSGRSLAAPPRPSLGPVRGMAAILGRQCLPRAWLCRCNSDSSLSPAGRPGVPWRGRPGDPALVLCCRRAGRGRGRHYRAAVCAELKKPLTIEEVAPRPVGPHEGDFVLG</sequence>
<proteinExistence type="predicted"/>
<evidence type="ECO:0000313" key="2">
    <source>
        <dbReference type="EMBL" id="KAK2084829.1"/>
    </source>
</evidence>
<comment type="caution">
    <text evidence="2">The sequence shown here is derived from an EMBL/GenBank/DDBJ whole genome shotgun (WGS) entry which is preliminary data.</text>
</comment>
<dbReference type="Proteomes" id="UP001266305">
    <property type="component" value="Unassembled WGS sequence"/>
</dbReference>
<keyword evidence="3" id="KW-1185">Reference proteome</keyword>
<organism evidence="2 3">
    <name type="scientific">Saguinus oedipus</name>
    <name type="common">Cotton-top tamarin</name>
    <name type="synonym">Oedipomidas oedipus</name>
    <dbReference type="NCBI Taxonomy" id="9490"/>
    <lineage>
        <taxon>Eukaryota</taxon>
        <taxon>Metazoa</taxon>
        <taxon>Chordata</taxon>
        <taxon>Craniata</taxon>
        <taxon>Vertebrata</taxon>
        <taxon>Euteleostomi</taxon>
        <taxon>Mammalia</taxon>
        <taxon>Eutheria</taxon>
        <taxon>Euarchontoglires</taxon>
        <taxon>Primates</taxon>
        <taxon>Haplorrhini</taxon>
        <taxon>Platyrrhini</taxon>
        <taxon>Cebidae</taxon>
        <taxon>Callitrichinae</taxon>
        <taxon>Saguinus</taxon>
    </lineage>
</organism>
<evidence type="ECO:0000256" key="1">
    <source>
        <dbReference type="SAM" id="MobiDB-lite"/>
    </source>
</evidence>